<evidence type="ECO:0000313" key="2">
    <source>
        <dbReference type="Proteomes" id="UP000617402"/>
    </source>
</evidence>
<reference evidence="1 2" key="1">
    <citation type="submission" date="2020-07" db="EMBL/GenBank/DDBJ databases">
        <title>Draft whole-genome sequence of Heliobacterium chlorum DSM 3682, type strain.</title>
        <authorList>
            <person name="Kyndt J.A."/>
            <person name="Meyer T.E."/>
            <person name="Imhoff J.F."/>
        </authorList>
    </citation>
    <scope>NUCLEOTIDE SEQUENCE [LARGE SCALE GENOMIC DNA]</scope>
    <source>
        <strain evidence="1 2">DSM 3682</strain>
    </source>
</reference>
<organism evidence="1 2">
    <name type="scientific">Heliobacterium chlorum</name>
    <dbReference type="NCBI Taxonomy" id="2698"/>
    <lineage>
        <taxon>Bacteria</taxon>
        <taxon>Bacillati</taxon>
        <taxon>Bacillota</taxon>
        <taxon>Clostridia</taxon>
        <taxon>Eubacteriales</taxon>
        <taxon>Heliobacteriaceae</taxon>
        <taxon>Heliobacterium</taxon>
    </lineage>
</organism>
<dbReference type="RefSeq" id="WP_188041359.1">
    <property type="nucleotide sequence ID" value="NZ_JACVHF010000021.1"/>
</dbReference>
<accession>A0ABR7T583</accession>
<dbReference type="Proteomes" id="UP000617402">
    <property type="component" value="Unassembled WGS sequence"/>
</dbReference>
<keyword evidence="2" id="KW-1185">Reference proteome</keyword>
<protein>
    <recommendedName>
        <fullName evidence="3">Adenylate kinase</fullName>
    </recommendedName>
</protein>
<dbReference type="EMBL" id="JACVHF010000021">
    <property type="protein sequence ID" value="MBC9785928.1"/>
    <property type="molecule type" value="Genomic_DNA"/>
</dbReference>
<dbReference type="InterPro" id="IPR027417">
    <property type="entry name" value="P-loop_NTPase"/>
</dbReference>
<evidence type="ECO:0008006" key="3">
    <source>
        <dbReference type="Google" id="ProtNLM"/>
    </source>
</evidence>
<comment type="caution">
    <text evidence="1">The sequence shown here is derived from an EMBL/GenBank/DDBJ whole genome shotgun (WGS) entry which is preliminary data.</text>
</comment>
<proteinExistence type="predicted"/>
<dbReference type="SUPFAM" id="SSF52540">
    <property type="entry name" value="P-loop containing nucleoside triphosphate hydrolases"/>
    <property type="match status" value="1"/>
</dbReference>
<sequence length="177" mass="20429">MYGVKIALTGRMRSGKDLIADYLIEKHGFKRFAFGDGVRMVSRILYPQIEIEGGKHRSLYQDVGQSLRRNDPDVWVRYLLRQMVSETNPTDSIVISDLRQPNEYAALVTEGFTIVRVNSTEDNRTARMKALGDVFTAEDVNHETESHIERYVVDFEITNNSNRRRLFEQVETVLSNI</sequence>
<evidence type="ECO:0000313" key="1">
    <source>
        <dbReference type="EMBL" id="MBC9785928.1"/>
    </source>
</evidence>
<name>A0ABR7T583_HELCL</name>
<gene>
    <name evidence="1" type="ORF">H1S01_15690</name>
</gene>
<dbReference type="Gene3D" id="3.40.50.300">
    <property type="entry name" value="P-loop containing nucleotide triphosphate hydrolases"/>
    <property type="match status" value="1"/>
</dbReference>